<comment type="similarity">
    <text evidence="3">Belongs to the ribose 5-phosphate isomerase family.</text>
</comment>
<accession>A0A387AUA4</accession>
<dbReference type="HAMAP" id="MF_00170">
    <property type="entry name" value="Rib_5P_isom_A"/>
    <property type="match status" value="1"/>
</dbReference>
<comment type="function">
    <text evidence="3">Catalyzes the reversible conversion of ribose-5-phosphate to ribulose 5-phosphate.</text>
</comment>
<dbReference type="PANTHER" id="PTHR11934:SF0">
    <property type="entry name" value="RIBOSE-5-PHOSPHATE ISOMERASE"/>
    <property type="match status" value="1"/>
</dbReference>
<evidence type="ECO:0000256" key="3">
    <source>
        <dbReference type="HAMAP-Rule" id="MF_00170"/>
    </source>
</evidence>
<evidence type="ECO:0000256" key="2">
    <source>
        <dbReference type="ARBA" id="ARBA00023235"/>
    </source>
</evidence>
<keyword evidence="5" id="KW-1185">Reference proteome</keyword>
<dbReference type="InterPro" id="IPR020672">
    <property type="entry name" value="Ribose5P_isomerase_typA_subgr"/>
</dbReference>
<dbReference type="CDD" id="cd01398">
    <property type="entry name" value="RPI_A"/>
    <property type="match status" value="1"/>
</dbReference>
<feature type="binding site" evidence="3">
    <location>
        <position position="124"/>
    </location>
    <ligand>
        <name>substrate</name>
    </ligand>
</feature>
<dbReference type="AlphaFoldDB" id="A0A387AUA4"/>
<comment type="catalytic activity">
    <reaction evidence="1 3">
        <text>aldehydo-D-ribose 5-phosphate = D-ribulose 5-phosphate</text>
        <dbReference type="Rhea" id="RHEA:14657"/>
        <dbReference type="ChEBI" id="CHEBI:58121"/>
        <dbReference type="ChEBI" id="CHEBI:58273"/>
        <dbReference type="EC" id="5.3.1.6"/>
    </reaction>
</comment>
<dbReference type="Proteomes" id="UP000272003">
    <property type="component" value="Chromosome"/>
</dbReference>
<dbReference type="GO" id="GO:0004751">
    <property type="term" value="F:ribose-5-phosphate isomerase activity"/>
    <property type="evidence" value="ECO:0007669"/>
    <property type="project" value="UniProtKB-UniRule"/>
</dbReference>
<comment type="subunit">
    <text evidence="3">Homodimer.</text>
</comment>
<dbReference type="NCBIfam" id="NF001924">
    <property type="entry name" value="PRK00702.1"/>
    <property type="match status" value="1"/>
</dbReference>
<evidence type="ECO:0000313" key="5">
    <source>
        <dbReference type="Proteomes" id="UP000272003"/>
    </source>
</evidence>
<name>A0A387AUA4_9LACO</name>
<dbReference type="PANTHER" id="PTHR11934">
    <property type="entry name" value="RIBOSE-5-PHOSPHATE ISOMERASE"/>
    <property type="match status" value="1"/>
</dbReference>
<dbReference type="SUPFAM" id="SSF100950">
    <property type="entry name" value="NagB/RpiA/CoA transferase-like"/>
    <property type="match status" value="1"/>
</dbReference>
<protein>
    <recommendedName>
        <fullName evidence="3">Ribose-5-phosphate isomerase A</fullName>
        <ecNumber evidence="3">5.3.1.6</ecNumber>
    </recommendedName>
    <alternativeName>
        <fullName evidence="3">Phosphoriboisomerase A</fullName>
        <shortName evidence="3">PRI</shortName>
    </alternativeName>
</protein>
<dbReference type="Pfam" id="PF06026">
    <property type="entry name" value="Rib_5-P_isom_A"/>
    <property type="match status" value="1"/>
</dbReference>
<gene>
    <name evidence="3 4" type="primary">rpiA</name>
    <name evidence="4" type="ORF">D7I45_05230</name>
</gene>
<dbReference type="Gene3D" id="3.30.70.260">
    <property type="match status" value="1"/>
</dbReference>
<comment type="pathway">
    <text evidence="3">Carbohydrate degradation; pentose phosphate pathway; D-ribose 5-phosphate from D-ribulose 5-phosphate (non-oxidative stage): step 1/1.</text>
</comment>
<dbReference type="GO" id="GO:0006014">
    <property type="term" value="P:D-ribose metabolic process"/>
    <property type="evidence" value="ECO:0007669"/>
    <property type="project" value="TreeGrafter"/>
</dbReference>
<feature type="binding site" evidence="3">
    <location>
        <begin position="97"/>
        <end position="100"/>
    </location>
    <ligand>
        <name>substrate</name>
    </ligand>
</feature>
<dbReference type="InterPro" id="IPR004788">
    <property type="entry name" value="Ribose5P_isomerase_type_A"/>
</dbReference>
<evidence type="ECO:0000256" key="1">
    <source>
        <dbReference type="ARBA" id="ARBA00001713"/>
    </source>
</evidence>
<reference evidence="4 5" key="1">
    <citation type="submission" date="2018-09" db="EMBL/GenBank/DDBJ databases">
        <title>Genome sequencing of strain BHWM-4.</title>
        <authorList>
            <person name="Heo J."/>
            <person name="Kim S.-J."/>
            <person name="Kwon S.-W."/>
        </authorList>
    </citation>
    <scope>NUCLEOTIDE SEQUENCE [LARGE SCALE GENOMIC DNA]</scope>
    <source>
        <strain evidence="4 5">BHWM-4</strain>
    </source>
</reference>
<dbReference type="FunFam" id="3.40.50.1360:FF:000001">
    <property type="entry name" value="Ribose-5-phosphate isomerase A"/>
    <property type="match status" value="1"/>
</dbReference>
<organism evidence="4 5">
    <name type="scientific">Apilactobacillus bombintestini</name>
    <dbReference type="NCBI Taxonomy" id="2419772"/>
    <lineage>
        <taxon>Bacteria</taxon>
        <taxon>Bacillati</taxon>
        <taxon>Bacillota</taxon>
        <taxon>Bacilli</taxon>
        <taxon>Lactobacillales</taxon>
        <taxon>Lactobacillaceae</taxon>
        <taxon>Apilactobacillus</taxon>
    </lineage>
</organism>
<feature type="active site" description="Proton acceptor" evidence="3">
    <location>
        <position position="106"/>
    </location>
</feature>
<dbReference type="SUPFAM" id="SSF75445">
    <property type="entry name" value="D-ribose-5-phosphate isomerase (RpiA), lid domain"/>
    <property type="match status" value="1"/>
</dbReference>
<dbReference type="RefSeq" id="WP_120784675.1">
    <property type="nucleotide sequence ID" value="NZ_CP032626.1"/>
</dbReference>
<proteinExistence type="inferred from homology"/>
<dbReference type="GO" id="GO:0009052">
    <property type="term" value="P:pentose-phosphate shunt, non-oxidative branch"/>
    <property type="evidence" value="ECO:0007669"/>
    <property type="project" value="UniProtKB-UniRule"/>
</dbReference>
<dbReference type="Gene3D" id="3.40.50.1360">
    <property type="match status" value="1"/>
</dbReference>
<keyword evidence="2 3" id="KW-0413">Isomerase</keyword>
<dbReference type="KEGG" id="abom:D7I45_05230"/>
<sequence>MDRELMKKVAGQEAVKYIKDGMTVGLGTGSTVKYLLDALGKRVAEEGLRIIGVPTSNRSAKRARDLGIDVKSIDDVDHIDLTIDGADQIDENFQGIKGGGVAHLREKIVAINSAENIWIVDETKMAKNLGSFPLPLEVTPYGSTHLYRRLEKMGYHPSFRTNAKGGHVLTHADNYIIDLKLGYIEHPHQLEKILNNMTGIVEHGLFLDVVDKVIVGHEDHSETFVAKRNK</sequence>
<dbReference type="NCBIfam" id="TIGR00021">
    <property type="entry name" value="rpiA"/>
    <property type="match status" value="1"/>
</dbReference>
<dbReference type="EMBL" id="CP032626">
    <property type="protein sequence ID" value="AYF92911.1"/>
    <property type="molecule type" value="Genomic_DNA"/>
</dbReference>
<dbReference type="EC" id="5.3.1.6" evidence="3"/>
<evidence type="ECO:0000313" key="4">
    <source>
        <dbReference type="EMBL" id="AYF92911.1"/>
    </source>
</evidence>
<dbReference type="UniPathway" id="UPA00115">
    <property type="reaction ID" value="UER00412"/>
</dbReference>
<dbReference type="InterPro" id="IPR037171">
    <property type="entry name" value="NagB/RpiA_transferase-like"/>
</dbReference>
<feature type="binding site" evidence="3">
    <location>
        <begin position="84"/>
        <end position="87"/>
    </location>
    <ligand>
        <name>substrate</name>
    </ligand>
</feature>
<dbReference type="OrthoDB" id="5870696at2"/>
<dbReference type="GO" id="GO:0005829">
    <property type="term" value="C:cytosol"/>
    <property type="evidence" value="ECO:0007669"/>
    <property type="project" value="TreeGrafter"/>
</dbReference>
<feature type="binding site" evidence="3">
    <location>
        <begin position="28"/>
        <end position="31"/>
    </location>
    <ligand>
        <name>substrate</name>
    </ligand>
</feature>